<protein>
    <submittedName>
        <fullName evidence="1">Unannotated protein</fullName>
    </submittedName>
</protein>
<organism evidence="1">
    <name type="scientific">freshwater metagenome</name>
    <dbReference type="NCBI Taxonomy" id="449393"/>
    <lineage>
        <taxon>unclassified sequences</taxon>
        <taxon>metagenomes</taxon>
        <taxon>ecological metagenomes</taxon>
    </lineage>
</organism>
<sequence length="614" mass="62672">MMRKLFAALVIATFIAPTSALGAVTIISTPTATTVSLTQKTITLVPPATNSPGAWSIEIDNPKIATANGLTLTLLSAGTSIIRFAQAASGAYNAASRSTRLTVTPGIPTLGEFKDQTLALSAGSFTIAPPTSPSDGSWSFQSLDQSIATVSGTKVTLLDGGVVQIRATQSPTNNWLTATATMKLTVTAPSPTVGTFSDITLSIDSVSKVELILPTSNSKGSWNLTSADPTVASVSGLTVTALKSGTTKISAKQAASGGYRSIILTMNVTILAVDPVVTVSGFLDRTVEITPGSPQQISLVAPVSNSPGVWTFTSSDEAIASINSNTLTAIKPGKVTVTAVQSPALKFGSSKPFTISVFVKGRQSLIAPANVEKLAGDPDVAIAYPTSQSTGKWSATSSDPTIASINGTAIKLGNAGTATITLAQEATESWVASSTTFSVRVIGVTPTLGAFAPFEISVGEKLASVKTPLSTSTGKWIYSSSDPKVLAVIDNVITGVAIGSATISAYQQPAGKYGQSNTLQATVTVKAAPVVAPTPTPSPSATPKPVAPSATKASASLSLRVISIYVANAGTAPIVAMIDSRIAKVGKNSVAPGKRTVRVYSGGKLILSRIFNVR</sequence>
<gene>
    <name evidence="1" type="ORF">UFOPK1541_00488</name>
</gene>
<proteinExistence type="predicted"/>
<reference evidence="1" key="1">
    <citation type="submission" date="2020-05" db="EMBL/GenBank/DDBJ databases">
        <authorList>
            <person name="Chiriac C."/>
            <person name="Salcher M."/>
            <person name="Ghai R."/>
            <person name="Kavagutti S V."/>
        </authorList>
    </citation>
    <scope>NUCLEOTIDE SEQUENCE</scope>
</reference>
<accession>A0A6J6CWR3</accession>
<name>A0A6J6CWR3_9ZZZZ</name>
<evidence type="ECO:0000313" key="1">
    <source>
        <dbReference type="EMBL" id="CAB4554663.1"/>
    </source>
</evidence>
<dbReference type="InterPro" id="IPR008964">
    <property type="entry name" value="Invasin/intimin_cell_adhesion"/>
</dbReference>
<dbReference type="AlphaFoldDB" id="A0A6J6CWR3"/>
<dbReference type="SUPFAM" id="SSF49373">
    <property type="entry name" value="Invasin/intimin cell-adhesion fragments"/>
    <property type="match status" value="3"/>
</dbReference>
<dbReference type="EMBL" id="CAEZTA010000049">
    <property type="protein sequence ID" value="CAB4554663.1"/>
    <property type="molecule type" value="Genomic_DNA"/>
</dbReference>
<dbReference type="Gene3D" id="2.60.40.1080">
    <property type="match status" value="4"/>
</dbReference>